<dbReference type="OrthoDB" id="2304183at2759"/>
<feature type="domain" description="Reverse transcriptase" evidence="1">
    <location>
        <begin position="229"/>
        <end position="394"/>
    </location>
</feature>
<dbReference type="PANTHER" id="PTHR19446">
    <property type="entry name" value="REVERSE TRANSCRIPTASES"/>
    <property type="match status" value="1"/>
</dbReference>
<dbReference type="Pfam" id="PF00078">
    <property type="entry name" value="RVT_1"/>
    <property type="match status" value="1"/>
</dbReference>
<keyword evidence="2" id="KW-0695">RNA-directed DNA polymerase</keyword>
<gene>
    <name evidence="2" type="ORF">RF55_18862</name>
</gene>
<evidence type="ECO:0000259" key="1">
    <source>
        <dbReference type="PROSITE" id="PS50878"/>
    </source>
</evidence>
<dbReference type="EMBL" id="LBMM01018066">
    <property type="protein sequence ID" value="KMQ83888.1"/>
    <property type="molecule type" value="Genomic_DNA"/>
</dbReference>
<protein>
    <submittedName>
        <fullName evidence="2">Rna-directed dna polymerase from mobile element jockey-like protein</fullName>
    </submittedName>
</protein>
<dbReference type="CDD" id="cd01650">
    <property type="entry name" value="RT_nLTR_like"/>
    <property type="match status" value="1"/>
</dbReference>
<evidence type="ECO:0000313" key="2">
    <source>
        <dbReference type="EMBL" id="KMQ83888.1"/>
    </source>
</evidence>
<dbReference type="PROSITE" id="PS50878">
    <property type="entry name" value="RT_POL"/>
    <property type="match status" value="1"/>
</dbReference>
<reference evidence="2 3" key="1">
    <citation type="submission" date="2015-04" db="EMBL/GenBank/DDBJ databases">
        <title>Lasius niger genome sequencing.</title>
        <authorList>
            <person name="Konorov E.A."/>
            <person name="Nikitin M.A."/>
            <person name="Kirill M.V."/>
            <person name="Chang P."/>
        </authorList>
    </citation>
    <scope>NUCLEOTIDE SEQUENCE [LARGE SCALE GENOMIC DNA]</scope>
    <source>
        <tissue evidence="2">Whole</tissue>
    </source>
</reference>
<organism evidence="2 3">
    <name type="scientific">Lasius niger</name>
    <name type="common">Black garden ant</name>
    <dbReference type="NCBI Taxonomy" id="67767"/>
    <lineage>
        <taxon>Eukaryota</taxon>
        <taxon>Metazoa</taxon>
        <taxon>Ecdysozoa</taxon>
        <taxon>Arthropoda</taxon>
        <taxon>Hexapoda</taxon>
        <taxon>Insecta</taxon>
        <taxon>Pterygota</taxon>
        <taxon>Neoptera</taxon>
        <taxon>Endopterygota</taxon>
        <taxon>Hymenoptera</taxon>
        <taxon>Apocrita</taxon>
        <taxon>Aculeata</taxon>
        <taxon>Formicoidea</taxon>
        <taxon>Formicidae</taxon>
        <taxon>Formicinae</taxon>
        <taxon>Lasius</taxon>
        <taxon>Lasius</taxon>
    </lineage>
</organism>
<dbReference type="STRING" id="67767.A0A0J7K0B8"/>
<proteinExistence type="predicted"/>
<keyword evidence="2" id="KW-0548">Nucleotidyltransferase</keyword>
<keyword evidence="2" id="KW-0808">Transferase</keyword>
<dbReference type="PaxDb" id="67767-A0A0J7K0B8"/>
<keyword evidence="3" id="KW-1185">Reference proteome</keyword>
<evidence type="ECO:0000313" key="3">
    <source>
        <dbReference type="Proteomes" id="UP000036403"/>
    </source>
</evidence>
<dbReference type="Proteomes" id="UP000036403">
    <property type="component" value="Unassembled WGS sequence"/>
</dbReference>
<dbReference type="GO" id="GO:0003964">
    <property type="term" value="F:RNA-directed DNA polymerase activity"/>
    <property type="evidence" value="ECO:0007669"/>
    <property type="project" value="UniProtKB-KW"/>
</dbReference>
<comment type="caution">
    <text evidence="2">The sequence shown here is derived from an EMBL/GenBank/DDBJ whole genome shotgun (WGS) entry which is preliminary data.</text>
</comment>
<name>A0A0J7K0B8_LASNI</name>
<dbReference type="AlphaFoldDB" id="A0A0J7K0B8"/>
<sequence length="394" mass="46102">MIANLDINVVTKEISDTIIRGADAAIKKFKPSTKKQRKPWWNDDCRVAYRMQRRAWNTFKRYPTSQNFILYKRSKAFFRKTQRRSQKDSWIKYVNSINSNLTSKILWDRVKRVSGVYPKRQIPILEYNNRIFSSPKDIANTLASSLSFISSSENSSKSFKKIKIEAEKKHIDFTTNINFPYNSDFTYFELKKALSLVHKSTPGPDNISYIIIKNLSEKSLKNLLIFYNRIFKEHTFPQAWQHAVVIPILKPGKDPKSPLSYRPIALTNCLCKVLEKMVNARLMYVLEKDNAFHPFQSGFRRNRSSVDNLLALETEIRNAFVQNKHLVSIFFDIEKAYDRTWRHGILVDIFDRSLRGDLPIFIQNFLSKRYFNVKIGSTLSDLFIQEEGVPQSTI</sequence>
<dbReference type="InterPro" id="IPR000477">
    <property type="entry name" value="RT_dom"/>
</dbReference>
<accession>A0A0J7K0B8</accession>